<dbReference type="PROSITE" id="PS00893">
    <property type="entry name" value="NUDIX_BOX"/>
    <property type="match status" value="1"/>
</dbReference>
<dbReference type="InterPro" id="IPR020084">
    <property type="entry name" value="NUDIX_hydrolase_CS"/>
</dbReference>
<gene>
    <name evidence="3" type="ORF">B1B_05010</name>
</gene>
<dbReference type="InterPro" id="IPR020476">
    <property type="entry name" value="Nudix_hydrolase"/>
</dbReference>
<sequence length="143" mass="15995">MRPKGPAVTVDAVWIDRRRVLLVRRGRPPGQGLWALPGGFVEYGETVEAAVTRELREETGLVARPRELVGIYSGPDRDPRRHTLTVAYRMHGRVRPPRGSDDAEEAAWVPLSRARGLAFDHDRILADARHVPTPRIRPGRSVA</sequence>
<reference evidence="3" key="2">
    <citation type="journal article" date="2014" name="ISME J.">
        <title>Microbial stratification in low pH oxic and suboxic macroscopic growths along an acid mine drainage.</title>
        <authorList>
            <person name="Mendez-Garcia C."/>
            <person name="Mesa V."/>
            <person name="Sprenger R.R."/>
            <person name="Richter M."/>
            <person name="Diez M.S."/>
            <person name="Solano J."/>
            <person name="Bargiela R."/>
            <person name="Golyshina O.V."/>
            <person name="Manteca A."/>
            <person name="Ramos J.L."/>
            <person name="Gallego J.R."/>
            <person name="Llorente I."/>
            <person name="Martins Dos Santos V.A."/>
            <person name="Jensen O.N."/>
            <person name="Pelaez A.I."/>
            <person name="Sanchez J."/>
            <person name="Ferrer M."/>
        </authorList>
    </citation>
    <scope>NUCLEOTIDE SEQUENCE</scope>
</reference>
<dbReference type="InterPro" id="IPR015797">
    <property type="entry name" value="NUDIX_hydrolase-like_dom_sf"/>
</dbReference>
<dbReference type="Pfam" id="PF00293">
    <property type="entry name" value="NUDIX"/>
    <property type="match status" value="1"/>
</dbReference>
<dbReference type="SUPFAM" id="SSF55811">
    <property type="entry name" value="Nudix"/>
    <property type="match status" value="1"/>
</dbReference>
<dbReference type="AlphaFoldDB" id="T1BPC6"/>
<keyword evidence="1 3" id="KW-0378">Hydrolase</keyword>
<dbReference type="GO" id="GO:0016787">
    <property type="term" value="F:hydrolase activity"/>
    <property type="evidence" value="ECO:0007669"/>
    <property type="project" value="UniProtKB-KW"/>
</dbReference>
<proteinExistence type="predicted"/>
<dbReference type="PROSITE" id="PS51462">
    <property type="entry name" value="NUDIX"/>
    <property type="match status" value="1"/>
</dbReference>
<dbReference type="PANTHER" id="PTHR43736">
    <property type="entry name" value="ADP-RIBOSE PYROPHOSPHATASE"/>
    <property type="match status" value="1"/>
</dbReference>
<accession>T1BPC6</accession>
<comment type="caution">
    <text evidence="3">The sequence shown here is derived from an EMBL/GenBank/DDBJ whole genome shotgun (WGS) entry which is preliminary data.</text>
</comment>
<dbReference type="InterPro" id="IPR000086">
    <property type="entry name" value="NUDIX_hydrolase_dom"/>
</dbReference>
<dbReference type="CDD" id="cd18873">
    <property type="entry name" value="NUDIX_NadM_like"/>
    <property type="match status" value="1"/>
</dbReference>
<dbReference type="PANTHER" id="PTHR43736:SF1">
    <property type="entry name" value="DIHYDRONEOPTERIN TRIPHOSPHATE DIPHOSPHATASE"/>
    <property type="match status" value="1"/>
</dbReference>
<reference evidence="3" key="1">
    <citation type="submission" date="2013-08" db="EMBL/GenBank/DDBJ databases">
        <authorList>
            <person name="Mendez C."/>
            <person name="Richter M."/>
            <person name="Ferrer M."/>
            <person name="Sanchez J."/>
        </authorList>
    </citation>
    <scope>NUCLEOTIDE SEQUENCE</scope>
</reference>
<evidence type="ECO:0000256" key="1">
    <source>
        <dbReference type="ARBA" id="ARBA00022801"/>
    </source>
</evidence>
<dbReference type="Gene3D" id="3.90.79.10">
    <property type="entry name" value="Nucleoside Triphosphate Pyrophosphohydrolase"/>
    <property type="match status" value="1"/>
</dbReference>
<name>T1BPC6_9ZZZZ</name>
<evidence type="ECO:0000259" key="2">
    <source>
        <dbReference type="PROSITE" id="PS51462"/>
    </source>
</evidence>
<feature type="domain" description="Nudix hydrolase" evidence="2">
    <location>
        <begin position="3"/>
        <end position="131"/>
    </location>
</feature>
<organism evidence="3">
    <name type="scientific">mine drainage metagenome</name>
    <dbReference type="NCBI Taxonomy" id="410659"/>
    <lineage>
        <taxon>unclassified sequences</taxon>
        <taxon>metagenomes</taxon>
        <taxon>ecological metagenomes</taxon>
    </lineage>
</organism>
<protein>
    <submittedName>
        <fullName evidence="3">NUDIX hydrolase</fullName>
    </submittedName>
</protein>
<dbReference type="EMBL" id="AUZY01003139">
    <property type="protein sequence ID" value="EQD70433.1"/>
    <property type="molecule type" value="Genomic_DNA"/>
</dbReference>
<dbReference type="PRINTS" id="PR00502">
    <property type="entry name" value="NUDIXFAMILY"/>
</dbReference>
<evidence type="ECO:0000313" key="3">
    <source>
        <dbReference type="EMBL" id="EQD70433.1"/>
    </source>
</evidence>